<dbReference type="SUPFAM" id="SSF53448">
    <property type="entry name" value="Nucleotide-diphospho-sugar transferases"/>
    <property type="match status" value="1"/>
</dbReference>
<dbReference type="PANTHER" id="PTHR22916">
    <property type="entry name" value="GLYCOSYLTRANSFERASE"/>
    <property type="match status" value="1"/>
</dbReference>
<keyword evidence="2" id="KW-0808">Transferase</keyword>
<dbReference type="AlphaFoldDB" id="A0A7Z2V9H9"/>
<sequence>MTLHAQDQMRVRLPLVSVLIPAFNHACFIGRCLDSVLEDPYPEKEIVIIDDGSVDGTGEVIAQWILVHGSRIPVHFVRRPNRGVAATLNELALRAHGQFLRVVASDDYLIPGGLEVQVKFLLKNTEKSAVIGDACVVDQCGRLLHASAMSDLHGARKSEYLSDLGIRRVIISRWAISGAVIMLRANAFDARTAWDERLKIEDWDFFLRLVARDGLGFVDSTVCAYRLHGSNASKTRDVQRRLANLREFRDVAMRHRPLFDVPESILLHAEADYIAAKIAFLQRRPLHVGYWLVRYGWKCCLAAVARPALRPRGVLGG</sequence>
<gene>
    <name evidence="2" type="ORF">HG421_06740</name>
</gene>
<feature type="domain" description="Glycosyltransferase 2-like" evidence="1">
    <location>
        <begin position="17"/>
        <end position="132"/>
    </location>
</feature>
<proteinExistence type="predicted"/>
<dbReference type="Pfam" id="PF00535">
    <property type="entry name" value="Glycos_transf_2"/>
    <property type="match status" value="1"/>
</dbReference>
<organism evidence="2 3">
    <name type="scientific">Xanthomonas campestris pv. badrii</name>
    <dbReference type="NCBI Taxonomy" id="149696"/>
    <lineage>
        <taxon>Bacteria</taxon>
        <taxon>Pseudomonadati</taxon>
        <taxon>Pseudomonadota</taxon>
        <taxon>Gammaproteobacteria</taxon>
        <taxon>Lysobacterales</taxon>
        <taxon>Lysobacteraceae</taxon>
        <taxon>Xanthomonas</taxon>
    </lineage>
</organism>
<reference evidence="2 3" key="1">
    <citation type="submission" date="2020-04" db="EMBL/GenBank/DDBJ databases">
        <title>Genome-Wide Identification of 5-Methylcytosine Sites in Bacterial Genomes By High-Throughput Sequencing of MspJI Restriction Fragments.</title>
        <authorList>
            <person name="Wu V."/>
        </authorList>
    </citation>
    <scope>NUCLEOTIDE SEQUENCE [LARGE SCALE GENOMIC DNA]</scope>
    <source>
        <strain evidence="2 3">NEB122</strain>
    </source>
</reference>
<evidence type="ECO:0000313" key="2">
    <source>
        <dbReference type="EMBL" id="QJD67449.1"/>
    </source>
</evidence>
<evidence type="ECO:0000259" key="1">
    <source>
        <dbReference type="Pfam" id="PF00535"/>
    </source>
</evidence>
<dbReference type="Proteomes" id="UP000503498">
    <property type="component" value="Chromosome"/>
</dbReference>
<name>A0A7Z2V9H9_XANCA</name>
<accession>A0A7Z2V9H9</accession>
<dbReference type="Gene3D" id="3.90.550.10">
    <property type="entry name" value="Spore Coat Polysaccharide Biosynthesis Protein SpsA, Chain A"/>
    <property type="match status" value="1"/>
</dbReference>
<evidence type="ECO:0000313" key="3">
    <source>
        <dbReference type="Proteomes" id="UP000503498"/>
    </source>
</evidence>
<dbReference type="InterPro" id="IPR001173">
    <property type="entry name" value="Glyco_trans_2-like"/>
</dbReference>
<dbReference type="RefSeq" id="WP_169705756.1">
    <property type="nucleotide sequence ID" value="NZ_CP051651.1"/>
</dbReference>
<protein>
    <submittedName>
        <fullName evidence="2">Glycosyltransferase</fullName>
    </submittedName>
</protein>
<dbReference type="GO" id="GO:0016758">
    <property type="term" value="F:hexosyltransferase activity"/>
    <property type="evidence" value="ECO:0007669"/>
    <property type="project" value="UniProtKB-ARBA"/>
</dbReference>
<dbReference type="InterPro" id="IPR029044">
    <property type="entry name" value="Nucleotide-diphossugar_trans"/>
</dbReference>
<dbReference type="PANTHER" id="PTHR22916:SF3">
    <property type="entry name" value="UDP-GLCNAC:BETAGAL BETA-1,3-N-ACETYLGLUCOSAMINYLTRANSFERASE-LIKE PROTEIN 1"/>
    <property type="match status" value="1"/>
</dbReference>
<dbReference type="EMBL" id="CP051651">
    <property type="protein sequence ID" value="QJD67449.1"/>
    <property type="molecule type" value="Genomic_DNA"/>
</dbReference>
<reference evidence="2 3" key="2">
    <citation type="submission" date="2020-04" db="EMBL/GenBank/DDBJ databases">
        <authorList>
            <person name="Fomenkov A."/>
            <person name="Anton B.P."/>
            <person name="Roberts R.J."/>
        </authorList>
    </citation>
    <scope>NUCLEOTIDE SEQUENCE [LARGE SCALE GENOMIC DNA]</scope>
    <source>
        <strain evidence="2 3">NEB122</strain>
    </source>
</reference>